<keyword evidence="2" id="KW-1185">Reference proteome</keyword>
<dbReference type="EMBL" id="BMAO01030666">
    <property type="protein sequence ID" value="GFQ69471.1"/>
    <property type="molecule type" value="Genomic_DNA"/>
</dbReference>
<proteinExistence type="predicted"/>
<evidence type="ECO:0000313" key="2">
    <source>
        <dbReference type="Proteomes" id="UP000887116"/>
    </source>
</evidence>
<dbReference type="AlphaFoldDB" id="A0A8X6KCD1"/>
<protein>
    <submittedName>
        <fullName evidence="1">Uncharacterized protein</fullName>
    </submittedName>
</protein>
<evidence type="ECO:0000313" key="1">
    <source>
        <dbReference type="EMBL" id="GFQ69471.1"/>
    </source>
</evidence>
<gene>
    <name evidence="1" type="ORF">TNCT_141701</name>
</gene>
<name>A0A8X6KCD1_TRICU</name>
<comment type="caution">
    <text evidence="1">The sequence shown here is derived from an EMBL/GenBank/DDBJ whole genome shotgun (WGS) entry which is preliminary data.</text>
</comment>
<organism evidence="1 2">
    <name type="scientific">Trichonephila clavata</name>
    <name type="common">Joro spider</name>
    <name type="synonym">Nephila clavata</name>
    <dbReference type="NCBI Taxonomy" id="2740835"/>
    <lineage>
        <taxon>Eukaryota</taxon>
        <taxon>Metazoa</taxon>
        <taxon>Ecdysozoa</taxon>
        <taxon>Arthropoda</taxon>
        <taxon>Chelicerata</taxon>
        <taxon>Arachnida</taxon>
        <taxon>Araneae</taxon>
        <taxon>Araneomorphae</taxon>
        <taxon>Entelegynae</taxon>
        <taxon>Araneoidea</taxon>
        <taxon>Nephilidae</taxon>
        <taxon>Trichonephila</taxon>
    </lineage>
</organism>
<reference evidence="1" key="1">
    <citation type="submission" date="2020-07" db="EMBL/GenBank/DDBJ databases">
        <title>Multicomponent nature underlies the extraordinary mechanical properties of spider dragline silk.</title>
        <authorList>
            <person name="Kono N."/>
            <person name="Nakamura H."/>
            <person name="Mori M."/>
            <person name="Yoshida Y."/>
            <person name="Ohtoshi R."/>
            <person name="Malay A.D."/>
            <person name="Moran D.A.P."/>
            <person name="Tomita M."/>
            <person name="Numata K."/>
            <person name="Arakawa K."/>
        </authorList>
    </citation>
    <scope>NUCLEOTIDE SEQUENCE</scope>
</reference>
<dbReference type="Proteomes" id="UP000887116">
    <property type="component" value="Unassembled WGS sequence"/>
</dbReference>
<accession>A0A8X6KCD1</accession>
<sequence length="87" mass="10238">MIQLPEMYTLSASSLYELVKNQRDDYFSDQLREKMVQKISDLTASIETLKQDITNHDSNYKDFSSWITLKKLADNFSKACKTTRRLH</sequence>